<dbReference type="Proteomes" id="UP000243106">
    <property type="component" value="Unassembled WGS sequence"/>
</dbReference>
<reference evidence="4" key="1">
    <citation type="submission" date="2016-10" db="EMBL/GenBank/DDBJ databases">
        <authorList>
            <person name="Varghese N."/>
            <person name="Submissions S."/>
        </authorList>
    </citation>
    <scope>NUCLEOTIDE SEQUENCE [LARGE SCALE GENOMIC DNA]</scope>
    <source>
        <strain evidence="4">JCM 10271</strain>
    </source>
</reference>
<feature type="region of interest" description="Disordered" evidence="1">
    <location>
        <begin position="563"/>
        <end position="606"/>
    </location>
</feature>
<dbReference type="CDD" id="cd17470">
    <property type="entry name" value="T3SS_Flik_C"/>
    <property type="match status" value="1"/>
</dbReference>
<dbReference type="InterPro" id="IPR021136">
    <property type="entry name" value="Flagellar_hook_control-like_C"/>
</dbReference>
<dbReference type="Pfam" id="PF02120">
    <property type="entry name" value="Flg_hook"/>
    <property type="match status" value="1"/>
</dbReference>
<name>A0A1I5VGT6_9RHOB</name>
<dbReference type="AlphaFoldDB" id="A0A1I5VGT6"/>
<proteinExistence type="predicted"/>
<evidence type="ECO:0000259" key="2">
    <source>
        <dbReference type="Pfam" id="PF02120"/>
    </source>
</evidence>
<protein>
    <submittedName>
        <fullName evidence="3">Hook-length control protein FliK</fullName>
    </submittedName>
</protein>
<accession>A0A1I5VGT6</accession>
<evidence type="ECO:0000313" key="3">
    <source>
        <dbReference type="EMBL" id="SFQ06602.1"/>
    </source>
</evidence>
<keyword evidence="4" id="KW-1185">Reference proteome</keyword>
<dbReference type="STRING" id="93684.SAMN05421853_101505"/>
<gene>
    <name evidence="3" type="ORF">SAMN05421853_101505</name>
</gene>
<feature type="domain" description="Flagellar hook-length control protein-like C-terminal" evidence="2">
    <location>
        <begin position="490"/>
        <end position="565"/>
    </location>
</feature>
<dbReference type="RefSeq" id="WP_093009186.1">
    <property type="nucleotide sequence ID" value="NZ_FOXV01000001.1"/>
</dbReference>
<dbReference type="Gene3D" id="3.30.750.140">
    <property type="match status" value="1"/>
</dbReference>
<evidence type="ECO:0000313" key="4">
    <source>
        <dbReference type="Proteomes" id="UP000243106"/>
    </source>
</evidence>
<dbReference type="InterPro" id="IPR038610">
    <property type="entry name" value="FliK-like_C_sf"/>
</dbReference>
<evidence type="ECO:0000256" key="1">
    <source>
        <dbReference type="SAM" id="MobiDB-lite"/>
    </source>
</evidence>
<organism evidence="3 4">
    <name type="scientific">Roseivivax halotolerans</name>
    <dbReference type="NCBI Taxonomy" id="93684"/>
    <lineage>
        <taxon>Bacteria</taxon>
        <taxon>Pseudomonadati</taxon>
        <taxon>Pseudomonadota</taxon>
        <taxon>Alphaproteobacteria</taxon>
        <taxon>Rhodobacterales</taxon>
        <taxon>Roseobacteraceae</taxon>
        <taxon>Roseivivax</taxon>
    </lineage>
</organism>
<dbReference type="EMBL" id="FOXV01000001">
    <property type="protein sequence ID" value="SFQ06602.1"/>
    <property type="molecule type" value="Genomic_DNA"/>
</dbReference>
<sequence>MDLFSHKVTTVLQIPDKVEGQAFSKNFSNCKVGYSFDLVLGDLNKNVFNEHKYHIDKDLKICKLSEEAISSHISSVENSVGSVCHEALGREFIVFSDIAELSNDNPLGNYIFLDEAQVRYFNCVVVADSDPSQVNLHNKYCPEAHRNAMVELDDDPTFDGNLNNKSIQSSGRPFRHILIKETYPGNLSPLDFVDESPDTLNKEYHTHLECIVEVGAGVLEVSEINAQQPSFLMTGSDHTRGEVLSERDLQRITRDQILDRTKSLVSDEYRYSLKNQAGKLNDLEKIILIPEPAEKSIEQGLGRIDGPQVRAGETTKYIDEHIKLLLAKHLTELMGRKNIKPLTEGSPSAQTNSYEMKFVYTHESLSGDQSKWEAGNSRKQATERINKIYFQKSANNQFGNVKSHKHEREVSREVSGVVLKQTASLEVEDENVLKLSIIDRSMDCLEETAASQKSEALFGAANYNIVPTFQKENLEAIAKLNPSQSFEIVSVSRTGQDLEISLNPEELGSVRLHLLDGPLGQIVSVSADRPETLSLLSRNIETLERYLMQSGIGVSEFRFGEAMGDRSQNAPSPQKTDQRHRSRGVRLEEQPDQELGSAENGIDIRI</sequence>
<feature type="compositionally biased region" description="Polar residues" evidence="1">
    <location>
        <begin position="566"/>
        <end position="575"/>
    </location>
</feature>